<accession>J3NPH9</accession>
<evidence type="ECO:0000313" key="7">
    <source>
        <dbReference type="EMBL" id="EJT78084.1"/>
    </source>
</evidence>
<feature type="transmembrane region" description="Helical" evidence="6">
    <location>
        <begin position="105"/>
        <end position="122"/>
    </location>
</feature>
<evidence type="ECO:0000313" key="9">
    <source>
        <dbReference type="Proteomes" id="UP000006039"/>
    </source>
</evidence>
<feature type="transmembrane region" description="Helical" evidence="6">
    <location>
        <begin position="245"/>
        <end position="268"/>
    </location>
</feature>
<dbReference type="Proteomes" id="UP000006039">
    <property type="component" value="Unassembled WGS sequence"/>
</dbReference>
<dbReference type="EMBL" id="GL385396">
    <property type="protein sequence ID" value="EJT78084.1"/>
    <property type="molecule type" value="Genomic_DNA"/>
</dbReference>
<dbReference type="HOGENOM" id="CLU_012923_5_1_1"/>
<feature type="region of interest" description="Disordered" evidence="5">
    <location>
        <begin position="434"/>
        <end position="548"/>
    </location>
</feature>
<reference evidence="8" key="5">
    <citation type="submission" date="2018-04" db="UniProtKB">
        <authorList>
            <consortium name="EnsemblFungi"/>
        </authorList>
    </citation>
    <scope>IDENTIFICATION</scope>
    <source>
        <strain evidence="8">R3-111a-1</strain>
    </source>
</reference>
<organism evidence="7">
    <name type="scientific">Gaeumannomyces tritici (strain R3-111a-1)</name>
    <name type="common">Wheat and barley take-all root rot fungus</name>
    <name type="synonym">Gaeumannomyces graminis var. tritici</name>
    <dbReference type="NCBI Taxonomy" id="644352"/>
    <lineage>
        <taxon>Eukaryota</taxon>
        <taxon>Fungi</taxon>
        <taxon>Dikarya</taxon>
        <taxon>Ascomycota</taxon>
        <taxon>Pezizomycotina</taxon>
        <taxon>Sordariomycetes</taxon>
        <taxon>Sordariomycetidae</taxon>
        <taxon>Magnaporthales</taxon>
        <taxon>Magnaporthaceae</taxon>
        <taxon>Gaeumannomyces</taxon>
    </lineage>
</organism>
<dbReference type="EnsemblFungi" id="EJT78084">
    <property type="protein sequence ID" value="EJT78084"/>
    <property type="gene ID" value="GGTG_03187"/>
</dbReference>
<feature type="region of interest" description="Disordered" evidence="5">
    <location>
        <begin position="383"/>
        <end position="419"/>
    </location>
</feature>
<dbReference type="GO" id="GO:0016020">
    <property type="term" value="C:membrane"/>
    <property type="evidence" value="ECO:0007669"/>
    <property type="project" value="UniProtKB-SubCell"/>
</dbReference>
<dbReference type="Pfam" id="PF03619">
    <property type="entry name" value="Solute_trans_a"/>
    <property type="match status" value="1"/>
</dbReference>
<evidence type="ECO:0008006" key="10">
    <source>
        <dbReference type="Google" id="ProtNLM"/>
    </source>
</evidence>
<feature type="compositionally biased region" description="Polar residues" evidence="5">
    <location>
        <begin position="477"/>
        <end position="498"/>
    </location>
</feature>
<reference evidence="9" key="1">
    <citation type="submission" date="2010-07" db="EMBL/GenBank/DDBJ databases">
        <title>The genome sequence of Gaeumannomyces graminis var. tritici strain R3-111a-1.</title>
        <authorList>
            <consortium name="The Broad Institute Genome Sequencing Platform"/>
            <person name="Ma L.-J."/>
            <person name="Dead R."/>
            <person name="Young S."/>
            <person name="Zeng Q."/>
            <person name="Koehrsen M."/>
            <person name="Alvarado L."/>
            <person name="Berlin A."/>
            <person name="Chapman S.B."/>
            <person name="Chen Z."/>
            <person name="Freedman E."/>
            <person name="Gellesch M."/>
            <person name="Goldberg J."/>
            <person name="Griggs A."/>
            <person name="Gujja S."/>
            <person name="Heilman E.R."/>
            <person name="Heiman D."/>
            <person name="Hepburn T."/>
            <person name="Howarth C."/>
            <person name="Jen D."/>
            <person name="Larson L."/>
            <person name="Mehta T."/>
            <person name="Neiman D."/>
            <person name="Pearson M."/>
            <person name="Roberts A."/>
            <person name="Saif S."/>
            <person name="Shea T."/>
            <person name="Shenoy N."/>
            <person name="Sisk P."/>
            <person name="Stolte C."/>
            <person name="Sykes S."/>
            <person name="Walk T."/>
            <person name="White J."/>
            <person name="Yandava C."/>
            <person name="Haas B."/>
            <person name="Nusbaum C."/>
            <person name="Birren B."/>
        </authorList>
    </citation>
    <scope>NUCLEOTIDE SEQUENCE [LARGE SCALE GENOMIC DNA]</scope>
    <source>
        <strain evidence="9">R3-111a-1</strain>
    </source>
</reference>
<dbReference type="VEuPathDB" id="FungiDB:GGTG_03187"/>
<feature type="compositionally biased region" description="Low complexity" evidence="5">
    <location>
        <begin position="631"/>
        <end position="650"/>
    </location>
</feature>
<comment type="subcellular location">
    <subcellularLocation>
        <location evidence="1">Membrane</location>
        <topology evidence="1">Multi-pass membrane protein</topology>
    </subcellularLocation>
</comment>
<feature type="region of interest" description="Disordered" evidence="5">
    <location>
        <begin position="563"/>
        <end position="663"/>
    </location>
</feature>
<feature type="compositionally biased region" description="Polar residues" evidence="5">
    <location>
        <begin position="609"/>
        <end position="621"/>
    </location>
</feature>
<keyword evidence="2 6" id="KW-0812">Transmembrane</keyword>
<evidence type="ECO:0000256" key="6">
    <source>
        <dbReference type="SAM" id="Phobius"/>
    </source>
</evidence>
<evidence type="ECO:0000256" key="5">
    <source>
        <dbReference type="SAM" id="MobiDB-lite"/>
    </source>
</evidence>
<evidence type="ECO:0000256" key="1">
    <source>
        <dbReference type="ARBA" id="ARBA00004141"/>
    </source>
</evidence>
<reference evidence="7" key="3">
    <citation type="submission" date="2010-09" db="EMBL/GenBank/DDBJ databases">
        <title>Annotation of Gaeumannomyces graminis var. tritici R3-111a-1.</title>
        <authorList>
            <consortium name="The Broad Institute Genome Sequencing Platform"/>
            <person name="Ma L.-J."/>
            <person name="Dead R."/>
            <person name="Young S.K."/>
            <person name="Zeng Q."/>
            <person name="Gargeya S."/>
            <person name="Fitzgerald M."/>
            <person name="Haas B."/>
            <person name="Abouelleil A."/>
            <person name="Alvarado L."/>
            <person name="Arachchi H.M."/>
            <person name="Berlin A."/>
            <person name="Brown A."/>
            <person name="Chapman S.B."/>
            <person name="Chen Z."/>
            <person name="Dunbar C."/>
            <person name="Freedman E."/>
            <person name="Gearin G."/>
            <person name="Gellesch M."/>
            <person name="Goldberg J."/>
            <person name="Griggs A."/>
            <person name="Gujja S."/>
            <person name="Heiman D."/>
            <person name="Howarth C."/>
            <person name="Larson L."/>
            <person name="Lui A."/>
            <person name="MacDonald P.J.P."/>
            <person name="Mehta T."/>
            <person name="Montmayeur A."/>
            <person name="Murphy C."/>
            <person name="Neiman D."/>
            <person name="Pearson M."/>
            <person name="Priest M."/>
            <person name="Roberts A."/>
            <person name="Saif S."/>
            <person name="Shea T."/>
            <person name="Shenoy N."/>
            <person name="Sisk P."/>
            <person name="Stolte C."/>
            <person name="Sykes S."/>
            <person name="Yandava C."/>
            <person name="Wortman J."/>
            <person name="Nusbaum C."/>
            <person name="Birren B."/>
        </authorList>
    </citation>
    <scope>NUCLEOTIDE SEQUENCE</scope>
    <source>
        <strain evidence="7">R3-111a-1</strain>
    </source>
</reference>
<feature type="transmembrane region" description="Helical" evidence="6">
    <location>
        <begin position="71"/>
        <end position="93"/>
    </location>
</feature>
<gene>
    <name evidence="8" type="primary">20343645</name>
    <name evidence="7" type="ORF">GGTG_03187</name>
</gene>
<dbReference type="eggNOG" id="KOG2641">
    <property type="taxonomic scope" value="Eukaryota"/>
</dbReference>
<dbReference type="GeneID" id="20343645"/>
<reference evidence="8" key="4">
    <citation type="journal article" date="2015" name="G3 (Bethesda)">
        <title>Genome sequences of three phytopathogenic species of the Magnaporthaceae family of fungi.</title>
        <authorList>
            <person name="Okagaki L.H."/>
            <person name="Nunes C.C."/>
            <person name="Sailsbery J."/>
            <person name="Clay B."/>
            <person name="Brown D."/>
            <person name="John T."/>
            <person name="Oh Y."/>
            <person name="Young N."/>
            <person name="Fitzgerald M."/>
            <person name="Haas B.J."/>
            <person name="Zeng Q."/>
            <person name="Young S."/>
            <person name="Adiconis X."/>
            <person name="Fan L."/>
            <person name="Levin J.Z."/>
            <person name="Mitchell T.K."/>
            <person name="Okubara P.A."/>
            <person name="Farman M.L."/>
            <person name="Kohn L.M."/>
            <person name="Birren B."/>
            <person name="Ma L.-J."/>
            <person name="Dean R.A."/>
        </authorList>
    </citation>
    <scope>NUCLEOTIDE SEQUENCE</scope>
    <source>
        <strain evidence="8">R3-111a-1</strain>
    </source>
</reference>
<dbReference type="RefSeq" id="XP_009219229.1">
    <property type="nucleotide sequence ID" value="XM_009220965.1"/>
</dbReference>
<reference evidence="7" key="2">
    <citation type="submission" date="2010-07" db="EMBL/GenBank/DDBJ databases">
        <authorList>
            <consortium name="The Broad Institute Genome Sequencing Platform"/>
            <consortium name="Broad Institute Genome Sequencing Center for Infectious Disease"/>
            <person name="Ma L.-J."/>
            <person name="Dead R."/>
            <person name="Young S."/>
            <person name="Zeng Q."/>
            <person name="Koehrsen M."/>
            <person name="Alvarado L."/>
            <person name="Berlin A."/>
            <person name="Chapman S.B."/>
            <person name="Chen Z."/>
            <person name="Freedman E."/>
            <person name="Gellesch M."/>
            <person name="Goldberg J."/>
            <person name="Griggs A."/>
            <person name="Gujja S."/>
            <person name="Heilman E.R."/>
            <person name="Heiman D."/>
            <person name="Hepburn T."/>
            <person name="Howarth C."/>
            <person name="Jen D."/>
            <person name="Larson L."/>
            <person name="Mehta T."/>
            <person name="Neiman D."/>
            <person name="Pearson M."/>
            <person name="Roberts A."/>
            <person name="Saif S."/>
            <person name="Shea T."/>
            <person name="Shenoy N."/>
            <person name="Sisk P."/>
            <person name="Stolte C."/>
            <person name="Sykes S."/>
            <person name="Walk T."/>
            <person name="White J."/>
            <person name="Yandava C."/>
            <person name="Haas B."/>
            <person name="Nusbaum C."/>
            <person name="Birren B."/>
        </authorList>
    </citation>
    <scope>NUCLEOTIDE SEQUENCE</scope>
    <source>
        <strain evidence="7">R3-111a-1</strain>
    </source>
</reference>
<dbReference type="InterPro" id="IPR005178">
    <property type="entry name" value="Ostalpha/TMEM184C"/>
</dbReference>
<evidence type="ECO:0000256" key="4">
    <source>
        <dbReference type="ARBA" id="ARBA00023136"/>
    </source>
</evidence>
<dbReference type="AlphaFoldDB" id="J3NPH9"/>
<feature type="transmembrane region" description="Helical" evidence="6">
    <location>
        <begin position="288"/>
        <end position="310"/>
    </location>
</feature>
<feature type="compositionally biased region" description="Gly residues" evidence="5">
    <location>
        <begin position="435"/>
        <end position="444"/>
    </location>
</feature>
<dbReference type="SMART" id="SM01417">
    <property type="entry name" value="Solute_trans_a"/>
    <property type="match status" value="1"/>
</dbReference>
<evidence type="ECO:0000256" key="3">
    <source>
        <dbReference type="ARBA" id="ARBA00022989"/>
    </source>
</evidence>
<dbReference type="PANTHER" id="PTHR23423">
    <property type="entry name" value="ORGANIC SOLUTE TRANSPORTER-RELATED"/>
    <property type="match status" value="1"/>
</dbReference>
<feature type="transmembrane region" description="Helical" evidence="6">
    <location>
        <begin position="35"/>
        <end position="59"/>
    </location>
</feature>
<feature type="compositionally biased region" description="Low complexity" evidence="5">
    <location>
        <begin position="445"/>
        <end position="466"/>
    </location>
</feature>
<dbReference type="OrthoDB" id="5348404at2759"/>
<feature type="compositionally biased region" description="Pro residues" evidence="5">
    <location>
        <begin position="579"/>
        <end position="596"/>
    </location>
</feature>
<keyword evidence="3 6" id="KW-1133">Transmembrane helix</keyword>
<evidence type="ECO:0000256" key="2">
    <source>
        <dbReference type="ARBA" id="ARBA00022692"/>
    </source>
</evidence>
<sequence length="663" mass="72285">MAFKFNTTCNATLDEMRIQPGDEIPIAGQLTFHDIALIIAAASTLVAVTMSLWLVWMHAMHYTKPREQRHIIRILFMVPIYATSSLLSLRYTWHAIYFQVMSDCYEAFAISSFFALMCHYIAPDLHEQKNYFRAMTPIKDWVWPVSWFRACCCGPRGPWRTPSSGLTWFNIVWVGVYHYIFVRVAATITAVVTQYFHRYCESSNSPVFAHIWVIAIVCVAVGIAMYCLIQFYIQLKEPLAEHRPFLKICAIKLVVFLSFWQSASISVATSQLEIVKPNDVFAYPDLKVGIPSLLLCVEMALFSIMHIWAFPYQPYRVGAKPTFYPVADPASGARPKENKQSPPSGGFLGILALWDALNLWDIVKAFGRGIRWLFCGVKGRRGDHYGSGRKGSNASSDDLYLGNLSGPKRPGLRGGNSTEHLPIANEFRRSKFLMLGGGGSGGANNGPSARAGGGSSSSPGRTLTSSPLAAGAAGNSPLATTTLHAANTPQQHEPSSPGFQRPPSANEGAGLIAHAASPGRHAHEGAGLMAHASSPGGHSHEATSPYRDNFSDEAAYHNAAAPGVAVPYHPGHSQVGPSLSPPPPRPARSPESPPHQQPQHQRGVGPYRHQQNFSRGGSQSGHARPLVRTEQQQQPHPYQQQSPISPYGQPRPGGAPQGDGGMI</sequence>
<feature type="transmembrane region" description="Helical" evidence="6">
    <location>
        <begin position="211"/>
        <end position="233"/>
    </location>
</feature>
<evidence type="ECO:0000313" key="8">
    <source>
        <dbReference type="EnsemblFungi" id="EJT78084"/>
    </source>
</evidence>
<keyword evidence="9" id="KW-1185">Reference proteome</keyword>
<feature type="transmembrane region" description="Helical" evidence="6">
    <location>
        <begin position="166"/>
        <end position="191"/>
    </location>
</feature>
<protein>
    <recommendedName>
        <fullName evidence="10">Transmembrane protein 34</fullName>
    </recommendedName>
</protein>
<name>J3NPH9_GAET3</name>
<dbReference type="STRING" id="644352.J3NPH9"/>
<keyword evidence="4 6" id="KW-0472">Membrane</keyword>
<proteinExistence type="predicted"/>